<dbReference type="Proteomes" id="UP001055185">
    <property type="component" value="Unassembled WGS sequence"/>
</dbReference>
<dbReference type="RefSeq" id="WP_238316225.1">
    <property type="nucleotide sequence ID" value="NZ_BQKV01000022.1"/>
</dbReference>
<dbReference type="EMBL" id="BQKV01000022">
    <property type="protein sequence ID" value="GJN63989.1"/>
    <property type="molecule type" value="Genomic_DNA"/>
</dbReference>
<comment type="caution">
    <text evidence="1">The sequence shown here is derived from an EMBL/GenBank/DDBJ whole genome shotgun (WGS) entry which is preliminary data.</text>
</comment>
<dbReference type="Gene3D" id="2.160.20.110">
    <property type="match status" value="1"/>
</dbReference>
<proteinExistence type="predicted"/>
<reference evidence="1" key="1">
    <citation type="journal article" date="2022" name="Int. J. Syst. Evol. Microbiol.">
        <title>Genome-based, phenotypic and chemotaxonomic classification of Faecalibacterium strains: proposal of three novel species Faecalibacterium duncaniae sp. nov., Faecalibacterium hattorii sp. nov. and Faecalibacterium gallinarum sp. nov. .</title>
        <authorList>
            <person name="Sakamoto M."/>
            <person name="Sakurai N."/>
            <person name="Tanno H."/>
            <person name="Iino T."/>
            <person name="Ohkuma M."/>
            <person name="Endo A."/>
        </authorList>
    </citation>
    <scope>NUCLEOTIDE SEQUENCE</scope>
    <source>
        <strain evidence="1">JCM 17207</strain>
    </source>
</reference>
<sequence>MKHLKRWLALSISAVLVLSLLTGCSGNIRSNVLFRLLKDELENVQVDTDSDFDRALKTAIQEGGANAEDVQAALAKELNLAPYQVDFSIPALEIATPGQQAVNVVFVSDSDINIAAMRAAVQWQLVLQGLPKEDQYSARVSAVRSGSGYFLAIHLTVEQIGNQGGDEPSEPAPITTPDELVTAIQDAIENNSTRPIVLTSKYKPGNLTTVILADAGIQGGTLDCGGVRIVIPENVTIEGGLFTRIEAEVTLKNLNLEIRGKVTHTGRDAAAGGIAWYNSGIIEDCHVTLSGTGSIFAETTQPGSQARAGGIAGVNDDDGQIISCTLTGGSITAEAVDLYARAGGIAGFNDGTISGDSNVVCAVSDCVIKARTSSSSAFAGGIAGYNSYKTIQNCKVSDSTIIAEGSRQYADAIAGNEVYDKDTCTHTNVNVTL</sequence>
<protein>
    <recommendedName>
        <fullName evidence="3">GLUG domain-containing protein</fullName>
    </recommendedName>
</protein>
<keyword evidence="2" id="KW-1185">Reference proteome</keyword>
<gene>
    <name evidence="1" type="ORF">JCM17207_06140</name>
</gene>
<organism evidence="1 2">
    <name type="scientific">Faecalibacterium gallinarum</name>
    <dbReference type="NCBI Taxonomy" id="2903556"/>
    <lineage>
        <taxon>Bacteria</taxon>
        <taxon>Bacillati</taxon>
        <taxon>Bacillota</taxon>
        <taxon>Clostridia</taxon>
        <taxon>Eubacteriales</taxon>
        <taxon>Oscillospiraceae</taxon>
        <taxon>Faecalibacterium</taxon>
    </lineage>
</organism>
<name>A0AA37MV33_9FIRM</name>
<evidence type="ECO:0000313" key="2">
    <source>
        <dbReference type="Proteomes" id="UP001055185"/>
    </source>
</evidence>
<dbReference type="PROSITE" id="PS51257">
    <property type="entry name" value="PROKAR_LIPOPROTEIN"/>
    <property type="match status" value="1"/>
</dbReference>
<accession>A0AA37MV33</accession>
<dbReference type="AlphaFoldDB" id="A0AA37MV33"/>
<evidence type="ECO:0008006" key="3">
    <source>
        <dbReference type="Google" id="ProtNLM"/>
    </source>
</evidence>
<evidence type="ECO:0000313" key="1">
    <source>
        <dbReference type="EMBL" id="GJN63989.1"/>
    </source>
</evidence>